<evidence type="ECO:0000256" key="4">
    <source>
        <dbReference type="ARBA" id="ARBA00022786"/>
    </source>
</evidence>
<dbReference type="EMBL" id="LT598457">
    <property type="protein sequence ID" value="SCU95533.1"/>
    <property type="molecule type" value="Genomic_DNA"/>
</dbReference>
<sequence length="249" mass="28665">MTPLKEQLEHFLPTLDFQNASQFSRISQNLVLDDGYSQTDNEGVKYLCGYNEMDEREEELTQEMLLSRFSEGLQHIDTQSLINVTNLAFWKASSQKEGFHISHALDDNPNSYWQSDGSQPHYIEANFSKRVEIIQLALFLSVIVDESYTPQILKIYAGHSSSDSTLYKTLEVRNLNDWVLLTFADNRPQDKLLKCQYLRIDIPVNHENGKDTHLRGLRVYTPYLRTAVEKSFVVDSLSVGEVFSGFTLR</sequence>
<evidence type="ECO:0000259" key="6">
    <source>
        <dbReference type="PROSITE" id="PS51284"/>
    </source>
</evidence>
<evidence type="ECO:0000313" key="7">
    <source>
        <dbReference type="EMBL" id="SCU95533.1"/>
    </source>
</evidence>
<dbReference type="GO" id="GO:0031145">
    <property type="term" value="P:anaphase-promoting complex-dependent catabolic process"/>
    <property type="evidence" value="ECO:0007669"/>
    <property type="project" value="EnsemblFungi"/>
</dbReference>
<dbReference type="GO" id="GO:0070979">
    <property type="term" value="P:protein K11-linked ubiquitination"/>
    <property type="evidence" value="ECO:0007669"/>
    <property type="project" value="TreeGrafter"/>
</dbReference>
<dbReference type="AlphaFoldDB" id="A0A1G4JWS5"/>
<evidence type="ECO:0000313" key="8">
    <source>
        <dbReference type="Proteomes" id="UP000190274"/>
    </source>
</evidence>
<feature type="domain" description="DOC" evidence="6">
    <location>
        <begin position="60"/>
        <end position="246"/>
    </location>
</feature>
<name>A0A1G4JWS5_9SACH</name>
<gene>
    <name evidence="7" type="ORF">LADA_0G16116G</name>
</gene>
<accession>A0A1G4JWS5</accession>
<dbReference type="STRING" id="1266660.A0A1G4JWS5"/>
<keyword evidence="8" id="KW-1185">Reference proteome</keyword>
<dbReference type="OrthoDB" id="24948at2759"/>
<dbReference type="InterPro" id="IPR008979">
    <property type="entry name" value="Galactose-bd-like_sf"/>
</dbReference>
<dbReference type="PROSITE" id="PS51284">
    <property type="entry name" value="DOC"/>
    <property type="match status" value="1"/>
</dbReference>
<evidence type="ECO:0000256" key="5">
    <source>
        <dbReference type="ARBA" id="ARBA00023306"/>
    </source>
</evidence>
<dbReference type="CDD" id="cd08366">
    <property type="entry name" value="APC10"/>
    <property type="match status" value="1"/>
</dbReference>
<dbReference type="Proteomes" id="UP000190274">
    <property type="component" value="Chromosome G"/>
</dbReference>
<evidence type="ECO:0000256" key="3">
    <source>
        <dbReference type="ARBA" id="ARBA00022776"/>
    </source>
</evidence>
<comment type="similarity">
    <text evidence="1">Belongs to the APC10 family.</text>
</comment>
<evidence type="ECO:0000256" key="1">
    <source>
        <dbReference type="ARBA" id="ARBA00006762"/>
    </source>
</evidence>
<dbReference type="GO" id="GO:0005680">
    <property type="term" value="C:anaphase-promoting complex"/>
    <property type="evidence" value="ECO:0007669"/>
    <property type="project" value="EnsemblFungi"/>
</dbReference>
<keyword evidence="5" id="KW-0131">Cell cycle</keyword>
<dbReference type="PANTHER" id="PTHR12936:SF0">
    <property type="entry name" value="ANAPHASE-PROMOTING COMPLEX SUBUNIT 10"/>
    <property type="match status" value="1"/>
</dbReference>
<organism evidence="7 8">
    <name type="scientific">Lachancea dasiensis</name>
    <dbReference type="NCBI Taxonomy" id="1072105"/>
    <lineage>
        <taxon>Eukaryota</taxon>
        <taxon>Fungi</taxon>
        <taxon>Dikarya</taxon>
        <taxon>Ascomycota</taxon>
        <taxon>Saccharomycotina</taxon>
        <taxon>Saccharomycetes</taxon>
        <taxon>Saccharomycetales</taxon>
        <taxon>Saccharomycetaceae</taxon>
        <taxon>Lachancea</taxon>
    </lineage>
</organism>
<dbReference type="GO" id="GO:0061630">
    <property type="term" value="F:ubiquitin protein ligase activity"/>
    <property type="evidence" value="ECO:0007669"/>
    <property type="project" value="EnsemblFungi"/>
</dbReference>
<dbReference type="PANTHER" id="PTHR12936">
    <property type="entry name" value="ANAPHASE-PROMOTING COMPLEX 10"/>
    <property type="match status" value="1"/>
</dbReference>
<proteinExistence type="inferred from homology"/>
<dbReference type="GO" id="GO:0006325">
    <property type="term" value="P:chromatin organization"/>
    <property type="evidence" value="ECO:0007669"/>
    <property type="project" value="EnsemblFungi"/>
</dbReference>
<dbReference type="InterPro" id="IPR016901">
    <property type="entry name" value="APC10/Doc1"/>
</dbReference>
<reference evidence="8" key="1">
    <citation type="submission" date="2016-03" db="EMBL/GenBank/DDBJ databases">
        <authorList>
            <person name="Devillers H."/>
        </authorList>
    </citation>
    <scope>NUCLEOTIDE SEQUENCE [LARGE SCALE GENOMIC DNA]</scope>
</reference>
<dbReference type="SMART" id="SM01337">
    <property type="entry name" value="APC10"/>
    <property type="match status" value="1"/>
</dbReference>
<dbReference type="InterPro" id="IPR004939">
    <property type="entry name" value="APC_su10/DOC_dom"/>
</dbReference>
<dbReference type="Pfam" id="PF03256">
    <property type="entry name" value="ANAPC10"/>
    <property type="match status" value="1"/>
</dbReference>
<keyword evidence="3" id="KW-0498">Mitosis</keyword>
<evidence type="ECO:0000256" key="2">
    <source>
        <dbReference type="ARBA" id="ARBA00022618"/>
    </source>
</evidence>
<dbReference type="Gene3D" id="2.60.120.260">
    <property type="entry name" value="Galactose-binding domain-like"/>
    <property type="match status" value="1"/>
</dbReference>
<dbReference type="GO" id="GO:0030234">
    <property type="term" value="F:enzyme regulator activity"/>
    <property type="evidence" value="ECO:0007669"/>
    <property type="project" value="EnsemblFungi"/>
</dbReference>
<dbReference type="GO" id="GO:0051301">
    <property type="term" value="P:cell division"/>
    <property type="evidence" value="ECO:0007669"/>
    <property type="project" value="UniProtKB-KW"/>
</dbReference>
<dbReference type="SUPFAM" id="SSF49785">
    <property type="entry name" value="Galactose-binding domain-like"/>
    <property type="match status" value="1"/>
</dbReference>
<keyword evidence="4" id="KW-0833">Ubl conjugation pathway</keyword>
<protein>
    <submittedName>
        <fullName evidence="7">LADA_0G16116g1_1</fullName>
    </submittedName>
</protein>
<keyword evidence="2" id="KW-0132">Cell division</keyword>